<feature type="compositionally biased region" description="Basic and acidic residues" evidence="1">
    <location>
        <begin position="91"/>
        <end position="128"/>
    </location>
</feature>
<organism evidence="2">
    <name type="scientific">Capitella teleta</name>
    <name type="common">Polychaete worm</name>
    <dbReference type="NCBI Taxonomy" id="283909"/>
    <lineage>
        <taxon>Eukaryota</taxon>
        <taxon>Metazoa</taxon>
        <taxon>Spiralia</taxon>
        <taxon>Lophotrochozoa</taxon>
        <taxon>Annelida</taxon>
        <taxon>Polychaeta</taxon>
        <taxon>Sedentaria</taxon>
        <taxon>Scolecida</taxon>
        <taxon>Capitellidae</taxon>
        <taxon>Capitella</taxon>
    </lineage>
</organism>
<feature type="compositionally biased region" description="Basic and acidic residues" evidence="1">
    <location>
        <begin position="21"/>
        <end position="34"/>
    </location>
</feature>
<dbReference type="EMBL" id="KB295123">
    <property type="protein sequence ID" value="ELU13573.1"/>
    <property type="molecule type" value="Genomic_DNA"/>
</dbReference>
<evidence type="ECO:0000313" key="4">
    <source>
        <dbReference type="Proteomes" id="UP000014760"/>
    </source>
</evidence>
<evidence type="ECO:0000313" key="3">
    <source>
        <dbReference type="EnsemblMetazoa" id="CapteP218272"/>
    </source>
</evidence>
<sequence length="296" mass="32085">MTTPSAPLRLMAPHPGLASMRRVDPHPPPEAVERDMNGEWRGMTAGTHDPLILTDSVTGEKTEPGEIPLRGKSGTDLLSAETATGPPPPRAPERREMPPVRERHDRRPSPPRHVIRDPSRGDGWKEIRTGGPVPRDARADAQQQSYVALPQARLLTWQQRHKAKEQEEDRAKQFNPGPGLLGALPGPAEPWHAGPAAAAALDRTPTVVAHMPPVVSRPGDRGGWPVSVASIERSRTLAAPPTVVNTPILHVPPTSSNFLTSAANIMMGVGLNSNRPAPEVRYDAYKQLSGSSLRRY</sequence>
<proteinExistence type="predicted"/>
<gene>
    <name evidence="2" type="ORF">CAPTEDRAFT_218272</name>
</gene>
<evidence type="ECO:0000256" key="1">
    <source>
        <dbReference type="SAM" id="MobiDB-lite"/>
    </source>
</evidence>
<feature type="region of interest" description="Disordered" evidence="1">
    <location>
        <begin position="56"/>
        <end position="136"/>
    </location>
</feature>
<dbReference type="HOGENOM" id="CLU_940866_0_0_1"/>
<feature type="region of interest" description="Disordered" evidence="1">
    <location>
        <begin position="1"/>
        <end position="34"/>
    </location>
</feature>
<dbReference type="EMBL" id="AMQN01005101">
    <property type="status" value="NOT_ANNOTATED_CDS"/>
    <property type="molecule type" value="Genomic_DNA"/>
</dbReference>
<reference evidence="4" key="1">
    <citation type="submission" date="2012-12" db="EMBL/GenBank/DDBJ databases">
        <authorList>
            <person name="Hellsten U."/>
            <person name="Grimwood J."/>
            <person name="Chapman J.A."/>
            <person name="Shapiro H."/>
            <person name="Aerts A."/>
            <person name="Otillar R.P."/>
            <person name="Terry A.Y."/>
            <person name="Boore J.L."/>
            <person name="Simakov O."/>
            <person name="Marletaz F."/>
            <person name="Cho S.-J."/>
            <person name="Edsinger-Gonzales E."/>
            <person name="Havlak P."/>
            <person name="Kuo D.-H."/>
            <person name="Larsson T."/>
            <person name="Lv J."/>
            <person name="Arendt D."/>
            <person name="Savage R."/>
            <person name="Osoegawa K."/>
            <person name="de Jong P."/>
            <person name="Lindberg D.R."/>
            <person name="Seaver E.C."/>
            <person name="Weisblat D.A."/>
            <person name="Putnam N.H."/>
            <person name="Grigoriev I.V."/>
            <person name="Rokhsar D.S."/>
        </authorList>
    </citation>
    <scope>NUCLEOTIDE SEQUENCE</scope>
    <source>
        <strain evidence="4">I ESC-2004</strain>
    </source>
</reference>
<reference evidence="2 4" key="2">
    <citation type="journal article" date="2013" name="Nature">
        <title>Insights into bilaterian evolution from three spiralian genomes.</title>
        <authorList>
            <person name="Simakov O."/>
            <person name="Marletaz F."/>
            <person name="Cho S.J."/>
            <person name="Edsinger-Gonzales E."/>
            <person name="Havlak P."/>
            <person name="Hellsten U."/>
            <person name="Kuo D.H."/>
            <person name="Larsson T."/>
            <person name="Lv J."/>
            <person name="Arendt D."/>
            <person name="Savage R."/>
            <person name="Osoegawa K."/>
            <person name="de Jong P."/>
            <person name="Grimwood J."/>
            <person name="Chapman J.A."/>
            <person name="Shapiro H."/>
            <person name="Aerts A."/>
            <person name="Otillar R.P."/>
            <person name="Terry A.Y."/>
            <person name="Boore J.L."/>
            <person name="Grigoriev I.V."/>
            <person name="Lindberg D.R."/>
            <person name="Seaver E.C."/>
            <person name="Weisblat D.A."/>
            <person name="Putnam N.H."/>
            <person name="Rokhsar D.S."/>
        </authorList>
    </citation>
    <scope>NUCLEOTIDE SEQUENCE</scope>
    <source>
        <strain evidence="2 4">I ESC-2004</strain>
    </source>
</reference>
<name>R7V3Z2_CAPTE</name>
<evidence type="ECO:0000313" key="2">
    <source>
        <dbReference type="EMBL" id="ELU13573.1"/>
    </source>
</evidence>
<keyword evidence="4" id="KW-1185">Reference proteome</keyword>
<dbReference type="Proteomes" id="UP000014760">
    <property type="component" value="Unassembled WGS sequence"/>
</dbReference>
<dbReference type="AlphaFoldDB" id="R7V3Z2"/>
<reference evidence="3" key="3">
    <citation type="submission" date="2015-06" db="UniProtKB">
        <authorList>
            <consortium name="EnsemblMetazoa"/>
        </authorList>
    </citation>
    <scope>IDENTIFICATION</scope>
</reference>
<accession>R7V3Z2</accession>
<dbReference type="EnsemblMetazoa" id="CapteT218272">
    <property type="protein sequence ID" value="CapteP218272"/>
    <property type="gene ID" value="CapteG218272"/>
</dbReference>
<protein>
    <submittedName>
        <fullName evidence="2 3">Uncharacterized protein</fullName>
    </submittedName>
</protein>